<dbReference type="InterPro" id="IPR032466">
    <property type="entry name" value="Metal_Hydrolase"/>
</dbReference>
<evidence type="ECO:0000313" key="5">
    <source>
        <dbReference type="Proteomes" id="UP000543554"/>
    </source>
</evidence>
<dbReference type="Proteomes" id="UP000543554">
    <property type="component" value="Unassembled WGS sequence"/>
</dbReference>
<dbReference type="PROSITE" id="PS01091">
    <property type="entry name" value="TATD_3"/>
    <property type="match status" value="1"/>
</dbReference>
<comment type="similarity">
    <text evidence="1">Belongs to the metallo-dependent hydrolases superfamily. TatD-type hydrolase family.</text>
</comment>
<proteinExistence type="inferred from homology"/>
<dbReference type="CDD" id="cd01310">
    <property type="entry name" value="TatD_DNAse"/>
    <property type="match status" value="1"/>
</dbReference>
<feature type="binding site" evidence="3">
    <location>
        <position position="11"/>
    </location>
    <ligand>
        <name>a divalent metal cation</name>
        <dbReference type="ChEBI" id="CHEBI:60240"/>
        <label>1</label>
    </ligand>
</feature>
<gene>
    <name evidence="4" type="ORF">HNR51_004146</name>
</gene>
<keyword evidence="3" id="KW-0479">Metal-binding</keyword>
<dbReference type="InterPro" id="IPR049677">
    <property type="entry name" value="QatD"/>
</dbReference>
<feature type="binding site" evidence="3">
    <location>
        <position position="88"/>
    </location>
    <ligand>
        <name>a divalent metal cation</name>
        <dbReference type="ChEBI" id="CHEBI:60240"/>
        <label>1</label>
    </ligand>
</feature>
<feature type="binding site" evidence="3">
    <location>
        <position position="126"/>
    </location>
    <ligand>
        <name>a divalent metal cation</name>
        <dbReference type="ChEBI" id="CHEBI:60240"/>
        <label>2</label>
    </ligand>
</feature>
<keyword evidence="5" id="KW-1185">Reference proteome</keyword>
<evidence type="ECO:0000313" key="4">
    <source>
        <dbReference type="EMBL" id="MBA8915050.1"/>
    </source>
</evidence>
<comment type="caution">
    <text evidence="4">The sequence shown here is derived from an EMBL/GenBank/DDBJ whole genome shotgun (WGS) entry which is preliminary data.</text>
</comment>
<dbReference type="InterPro" id="IPR001130">
    <property type="entry name" value="TatD-like"/>
</dbReference>
<dbReference type="GO" id="GO:0016788">
    <property type="term" value="F:hydrolase activity, acting on ester bonds"/>
    <property type="evidence" value="ECO:0007669"/>
    <property type="project" value="InterPro"/>
</dbReference>
<dbReference type="PIRSF" id="PIRSF005902">
    <property type="entry name" value="DNase_TatD"/>
    <property type="match status" value="1"/>
</dbReference>
<organism evidence="4 5">
    <name type="scientific">Methylorubrum thiocyanatum</name>
    <dbReference type="NCBI Taxonomy" id="47958"/>
    <lineage>
        <taxon>Bacteria</taxon>
        <taxon>Pseudomonadati</taxon>
        <taxon>Pseudomonadota</taxon>
        <taxon>Alphaproteobacteria</taxon>
        <taxon>Hyphomicrobiales</taxon>
        <taxon>Methylobacteriaceae</taxon>
        <taxon>Methylorubrum</taxon>
    </lineage>
</organism>
<dbReference type="RefSeq" id="WP_108939636.1">
    <property type="nucleotide sequence ID" value="NZ_BPRF01000004.1"/>
</dbReference>
<reference evidence="4 5" key="1">
    <citation type="submission" date="2020-08" db="EMBL/GenBank/DDBJ databases">
        <title>Genomic Encyclopedia of Type Strains, Phase IV (KMG-IV): sequencing the most valuable type-strain genomes for metagenomic binning, comparative biology and taxonomic classification.</title>
        <authorList>
            <person name="Goeker M."/>
        </authorList>
    </citation>
    <scope>NUCLEOTIDE SEQUENCE [LARGE SCALE GENOMIC DNA]</scope>
    <source>
        <strain evidence="4 5">DSM 11490</strain>
    </source>
</reference>
<dbReference type="PANTHER" id="PTHR46124">
    <property type="entry name" value="D-AMINOACYL-TRNA DEACYLASE"/>
    <property type="match status" value="1"/>
</dbReference>
<dbReference type="PANTHER" id="PTHR46124:SF2">
    <property type="entry name" value="D-AMINOACYL-TRNA DEACYLASE"/>
    <property type="match status" value="1"/>
</dbReference>
<dbReference type="EMBL" id="JACJIB010000007">
    <property type="protein sequence ID" value="MBA8915050.1"/>
    <property type="molecule type" value="Genomic_DNA"/>
</dbReference>
<dbReference type="AlphaFoldDB" id="A0AA40S5S9"/>
<evidence type="ECO:0000256" key="1">
    <source>
        <dbReference type="ARBA" id="ARBA00009275"/>
    </source>
</evidence>
<feature type="binding site" evidence="3">
    <location>
        <position position="152"/>
    </location>
    <ligand>
        <name>a divalent metal cation</name>
        <dbReference type="ChEBI" id="CHEBI:60240"/>
        <label>2</label>
    </ligand>
</feature>
<name>A0AA40S5S9_9HYPH</name>
<sequence length="265" mass="29387">MTGRLIDFHCHLDLYPDFERLVAECDREGVYTLAVTTTPAAWRRNRDLAATTRYVRAGLGLHPQLVEERWREIDVWERHLPEARYVGEVGLDASPRHYRSLDRQKDVFGRILKACASEGGKILSVHSVRAARQVLEMVEEHLPPSKGTVILHWFTGSVAEAARAAGLGCFFSVNSEMLATERGRKLVRGLPADRLLTETDGPFTAEGGQPRRPSDVERAVTRLAEALQVPIEECRVNLLVNLKALSSGSPTNAQVRSEGATAKLA</sequence>
<dbReference type="NCBIfam" id="NF041926">
    <property type="entry name" value="QatD"/>
    <property type="match status" value="1"/>
</dbReference>
<dbReference type="InterPro" id="IPR018228">
    <property type="entry name" value="DNase_TatD-rel_CS"/>
</dbReference>
<dbReference type="EC" id="3.1.21.-" evidence="4"/>
<feature type="binding site" evidence="3">
    <location>
        <position position="200"/>
    </location>
    <ligand>
        <name>a divalent metal cation</name>
        <dbReference type="ChEBI" id="CHEBI:60240"/>
        <label>1</label>
    </ligand>
</feature>
<dbReference type="Gene3D" id="3.20.20.140">
    <property type="entry name" value="Metal-dependent hydrolases"/>
    <property type="match status" value="1"/>
</dbReference>
<feature type="binding site" evidence="3">
    <location>
        <position position="9"/>
    </location>
    <ligand>
        <name>a divalent metal cation</name>
        <dbReference type="ChEBI" id="CHEBI:60240"/>
        <label>1</label>
    </ligand>
</feature>
<dbReference type="GO" id="GO:0046872">
    <property type="term" value="F:metal ion binding"/>
    <property type="evidence" value="ECO:0007669"/>
    <property type="project" value="UniProtKB-KW"/>
</dbReference>
<evidence type="ECO:0000256" key="2">
    <source>
        <dbReference type="ARBA" id="ARBA00022801"/>
    </source>
</evidence>
<dbReference type="SUPFAM" id="SSF51556">
    <property type="entry name" value="Metallo-dependent hydrolases"/>
    <property type="match status" value="1"/>
</dbReference>
<evidence type="ECO:0000256" key="3">
    <source>
        <dbReference type="PIRSR" id="PIRSR005902-1"/>
    </source>
</evidence>
<dbReference type="Pfam" id="PF01026">
    <property type="entry name" value="TatD_DNase"/>
    <property type="match status" value="1"/>
</dbReference>
<protein>
    <submittedName>
        <fullName evidence="4">TatD DNase family protein</fullName>
        <ecNumber evidence="4">3.1.21.-</ecNumber>
    </submittedName>
</protein>
<accession>A0AA40S5S9</accession>
<keyword evidence="2 4" id="KW-0378">Hydrolase</keyword>